<dbReference type="VEuPathDB" id="AmoebaDB:NF0073650"/>
<organism evidence="1 2">
    <name type="scientific">Naegleria fowleri</name>
    <name type="common">Brain eating amoeba</name>
    <dbReference type="NCBI Taxonomy" id="5763"/>
    <lineage>
        <taxon>Eukaryota</taxon>
        <taxon>Discoba</taxon>
        <taxon>Heterolobosea</taxon>
        <taxon>Tetramitia</taxon>
        <taxon>Eutetramitia</taxon>
        <taxon>Vahlkampfiidae</taxon>
        <taxon>Naegleria</taxon>
    </lineage>
</organism>
<gene>
    <name evidence="1" type="ORF">FDP41_005873</name>
</gene>
<dbReference type="VEuPathDB" id="AmoebaDB:NfTy_044510"/>
<sequence length="456" mass="53398">MASNNHHHVGTTSLQQKKKEISISEERECCWNTELPQLLMKGIWATEKDFSRIPYHLIENMYHSESGLYSEGCWHNFVMGLNLFQMLEQQTREEGIAKFCKENLLEEKLARLSQSVYALNFDRDQYLFFQRQPSGIWQSADESEMQERKDFWKTNKDEKKLISNAMGLLFYSTVSKDGKFIPQDLDLNKFCESIIDHFYDKEKQLWKTKISSVEGHEVMAQHYRLVDHAMLFLAFSSFVSHPTVKADLKERLSQTIDDILEIILKRFNAENFTERITYVDADLTCHSKRFLWQDCWLLLALIKSGKCHTQLPFMVQELYREYLDKETGFLFSEAIGTVSDPSTIRTKSVNDKVRKISPITGQMYISFINDNALFMLILRCREVYCSDNDSISQLDSLFKKFEASFDRYIEQSKVKTDASDGQRLLISDYLIREGLWANSETLFSLLLPCSFFTQNK</sequence>
<dbReference type="Proteomes" id="UP000444721">
    <property type="component" value="Unassembled WGS sequence"/>
</dbReference>
<dbReference type="VEuPathDB" id="AmoebaDB:FDP41_005873"/>
<name>A0A6A5BM98_NAEFO</name>
<dbReference type="EMBL" id="VFQX01000048">
    <property type="protein sequence ID" value="KAF0975120.1"/>
    <property type="molecule type" value="Genomic_DNA"/>
</dbReference>
<protein>
    <submittedName>
        <fullName evidence="1">Uncharacterized protein</fullName>
    </submittedName>
</protein>
<dbReference type="AlphaFoldDB" id="A0A6A5BM98"/>
<reference evidence="1 2" key="1">
    <citation type="journal article" date="2019" name="Sci. Rep.">
        <title>Nanopore sequencing improves the draft genome of the human pathogenic amoeba Naegleria fowleri.</title>
        <authorList>
            <person name="Liechti N."/>
            <person name="Schurch N."/>
            <person name="Bruggmann R."/>
            <person name="Wittwer M."/>
        </authorList>
    </citation>
    <scope>NUCLEOTIDE SEQUENCE [LARGE SCALE GENOMIC DNA]</scope>
    <source>
        <strain evidence="1 2">ATCC 30894</strain>
    </source>
</reference>
<evidence type="ECO:0000313" key="2">
    <source>
        <dbReference type="Proteomes" id="UP000444721"/>
    </source>
</evidence>
<dbReference type="OrthoDB" id="10258323at2759"/>
<proteinExistence type="predicted"/>
<comment type="caution">
    <text evidence="1">The sequence shown here is derived from an EMBL/GenBank/DDBJ whole genome shotgun (WGS) entry which is preliminary data.</text>
</comment>
<dbReference type="RefSeq" id="XP_044559833.1">
    <property type="nucleotide sequence ID" value="XM_044709445.1"/>
</dbReference>
<accession>A0A6A5BM98</accession>
<evidence type="ECO:0000313" key="1">
    <source>
        <dbReference type="EMBL" id="KAF0975120.1"/>
    </source>
</evidence>
<dbReference type="GeneID" id="68113091"/>
<dbReference type="OMA" id="GLWANSE"/>
<keyword evidence="2" id="KW-1185">Reference proteome</keyword>